<dbReference type="Proteomes" id="UP001283361">
    <property type="component" value="Unassembled WGS sequence"/>
</dbReference>
<reference evidence="1" key="1">
    <citation type="journal article" date="2023" name="G3 (Bethesda)">
        <title>A reference genome for the long-term kleptoplast-retaining sea slug Elysia crispata morphotype clarki.</title>
        <authorList>
            <person name="Eastman K.E."/>
            <person name="Pendleton A.L."/>
            <person name="Shaikh M.A."/>
            <person name="Suttiyut T."/>
            <person name="Ogas R."/>
            <person name="Tomko P."/>
            <person name="Gavelis G."/>
            <person name="Widhalm J.R."/>
            <person name="Wisecaver J.H."/>
        </authorList>
    </citation>
    <scope>NUCLEOTIDE SEQUENCE</scope>
    <source>
        <strain evidence="1">ECLA1</strain>
    </source>
</reference>
<evidence type="ECO:0008006" key="3">
    <source>
        <dbReference type="Google" id="ProtNLM"/>
    </source>
</evidence>
<dbReference type="AlphaFoldDB" id="A0AAE1DRJ5"/>
<dbReference type="EMBL" id="JAWDGP010002758">
    <property type="protein sequence ID" value="KAK3780137.1"/>
    <property type="molecule type" value="Genomic_DNA"/>
</dbReference>
<protein>
    <recommendedName>
        <fullName evidence="3">Protein kinase domain-containing protein</fullName>
    </recommendedName>
</protein>
<sequence>MSAETAATVPGGVSLVGTLVSNTQPWHGSYPVSCWELGVKTLSPWTAIESLYRDHQKLEREARICRLLKHPNIAVIRCWGSINQAAGFCVERVKEGARERTEKQIEFFLAASLVLNLSWCHRFPHFRFCILSPLSSLSRSFSCLDRSQTATVLLTEARHIIVTHEAPACLCKPLYLNLMNTTPSPRNQLHIAKRSLSFYHTEAHCEMEEKAS</sequence>
<keyword evidence="2" id="KW-1185">Reference proteome</keyword>
<proteinExistence type="predicted"/>
<comment type="caution">
    <text evidence="1">The sequence shown here is derived from an EMBL/GenBank/DDBJ whole genome shotgun (WGS) entry which is preliminary data.</text>
</comment>
<organism evidence="1 2">
    <name type="scientific">Elysia crispata</name>
    <name type="common">lettuce slug</name>
    <dbReference type="NCBI Taxonomy" id="231223"/>
    <lineage>
        <taxon>Eukaryota</taxon>
        <taxon>Metazoa</taxon>
        <taxon>Spiralia</taxon>
        <taxon>Lophotrochozoa</taxon>
        <taxon>Mollusca</taxon>
        <taxon>Gastropoda</taxon>
        <taxon>Heterobranchia</taxon>
        <taxon>Euthyneura</taxon>
        <taxon>Panpulmonata</taxon>
        <taxon>Sacoglossa</taxon>
        <taxon>Placobranchoidea</taxon>
        <taxon>Plakobranchidae</taxon>
        <taxon>Elysia</taxon>
    </lineage>
</organism>
<gene>
    <name evidence="1" type="ORF">RRG08_051615</name>
</gene>
<accession>A0AAE1DRJ5</accession>
<name>A0AAE1DRJ5_9GAST</name>
<evidence type="ECO:0000313" key="2">
    <source>
        <dbReference type="Proteomes" id="UP001283361"/>
    </source>
</evidence>
<evidence type="ECO:0000313" key="1">
    <source>
        <dbReference type="EMBL" id="KAK3780137.1"/>
    </source>
</evidence>